<dbReference type="FunCoup" id="A0A2G5EIF9">
    <property type="interactions" value="882"/>
</dbReference>
<protein>
    <recommendedName>
        <fullName evidence="4">EF-hand domain-containing protein</fullName>
    </recommendedName>
</protein>
<keyword evidence="3" id="KW-1185">Reference proteome</keyword>
<feature type="region of interest" description="Disordered" evidence="1">
    <location>
        <begin position="270"/>
        <end position="290"/>
    </location>
</feature>
<accession>A0A2G5EIF9</accession>
<evidence type="ECO:0000313" key="3">
    <source>
        <dbReference type="Proteomes" id="UP000230069"/>
    </source>
</evidence>
<dbReference type="PANTHER" id="PTHR34574:SF13">
    <property type="entry name" value="EF-HAND DOMAIN-CONTAINING PROTEIN"/>
    <property type="match status" value="1"/>
</dbReference>
<dbReference type="PANTHER" id="PTHR34574">
    <property type="entry name" value="CALCIUM-BINDING EF-HAND FAMILY PROTEIN-RELATED"/>
    <property type="match status" value="1"/>
</dbReference>
<dbReference type="InParanoid" id="A0A2G5EIF9"/>
<evidence type="ECO:0000256" key="1">
    <source>
        <dbReference type="SAM" id="MobiDB-lite"/>
    </source>
</evidence>
<dbReference type="STRING" id="218851.A0A2G5EIF9"/>
<dbReference type="EMBL" id="KZ305024">
    <property type="protein sequence ID" value="PIA55510.1"/>
    <property type="molecule type" value="Genomic_DNA"/>
</dbReference>
<dbReference type="OrthoDB" id="1881481at2759"/>
<dbReference type="AlphaFoldDB" id="A0A2G5EIF9"/>
<gene>
    <name evidence="2" type="ORF">AQUCO_00700066v1</name>
</gene>
<reference evidence="2 3" key="1">
    <citation type="submission" date="2017-09" db="EMBL/GenBank/DDBJ databases">
        <title>WGS assembly of Aquilegia coerulea Goldsmith.</title>
        <authorList>
            <person name="Hodges S."/>
            <person name="Kramer E."/>
            <person name="Nordborg M."/>
            <person name="Tomkins J."/>
            <person name="Borevitz J."/>
            <person name="Derieg N."/>
            <person name="Yan J."/>
            <person name="Mihaltcheva S."/>
            <person name="Hayes R.D."/>
            <person name="Rokhsar D."/>
        </authorList>
    </citation>
    <scope>NUCLEOTIDE SEQUENCE [LARGE SCALE GENOMIC DNA]</scope>
    <source>
        <strain evidence="3">cv. Goldsmith</strain>
    </source>
</reference>
<dbReference type="Proteomes" id="UP000230069">
    <property type="component" value="Unassembled WGS sequence"/>
</dbReference>
<feature type="compositionally biased region" description="Low complexity" evidence="1">
    <location>
        <begin position="277"/>
        <end position="290"/>
    </location>
</feature>
<sequence>MIFRFIMSSGMENRQMSQTKFPDVISDDLLGMSTGLMKRDPIVILRMDGEDLLEFINSARFEADMISIFSQLDMADGSILDHITKTLQQLTVDHGMPPLTDSWVVSNIVEPALQCVVKHDGEHPITQEMLLEQFKKVAERLAQLLNEQPVIVAHSELTFDGSGIRRLLSNSFEFNKILEGALRDLPKDQNGKVSKEYVSVALGSVGPSAGLPPFGVVDQLDNMVEEAIHMKIHEPGEGKMIEGDTLKKLVMEILESIMLQLEGNPISISSNSVVHEPLSSPSTSVASPTT</sequence>
<proteinExistence type="predicted"/>
<evidence type="ECO:0000313" key="2">
    <source>
        <dbReference type="EMBL" id="PIA55510.1"/>
    </source>
</evidence>
<name>A0A2G5EIF9_AQUCA</name>
<organism evidence="2 3">
    <name type="scientific">Aquilegia coerulea</name>
    <name type="common">Rocky mountain columbine</name>
    <dbReference type="NCBI Taxonomy" id="218851"/>
    <lineage>
        <taxon>Eukaryota</taxon>
        <taxon>Viridiplantae</taxon>
        <taxon>Streptophyta</taxon>
        <taxon>Embryophyta</taxon>
        <taxon>Tracheophyta</taxon>
        <taxon>Spermatophyta</taxon>
        <taxon>Magnoliopsida</taxon>
        <taxon>Ranunculales</taxon>
        <taxon>Ranunculaceae</taxon>
        <taxon>Thalictroideae</taxon>
        <taxon>Aquilegia</taxon>
    </lineage>
</organism>
<evidence type="ECO:0008006" key="4">
    <source>
        <dbReference type="Google" id="ProtNLM"/>
    </source>
</evidence>